<feature type="transmembrane region" description="Helical" evidence="10">
    <location>
        <begin position="54"/>
        <end position="73"/>
    </location>
</feature>
<keyword evidence="8" id="KW-0406">Ion transport</keyword>
<sequence length="617" mass="66756">MESFLLQASVYLGAAVLIVPLTVRAGLGSVLGYLAAGLLLGPALSLAGSETHDLQHFAEFGVVMMLFLIGLDLEPRTLWEMRHRLLGLGGLQVALSASLIGAIVLAMDGRWQVAVTLGLLFSLSSTAIVVQTLSEKNLMRTAGGRSVFAVLLSQDIAVVPMLAAIPLLATRAIQPPATEGAAEPLLSLVQSLPGWAVTGLTLSIVAGIVLAGHFLTRPVFRFVHASRLPEMGTFISLLMVLGIAFLMMLVGLSPALGTFIAGVVLANSEFRHQIEADIKPFKGILMGLFFMTVGVSIDISLFATQAPRILALTLGLITAKALVLYTLARIFRLRGRDRMLFTFGLAQGSEFGFLIVSFALTQGILPEPVAQRALLVISLSMLLTPLLFLLYERLSHHHNARNSDRTPDEIDEKGPVIIAGIGRFGQVVNRMARSAGLQTVVLDADAAAVERMRRFGIKGFYGDPARPDLLLAAGLASAQILVVAVDDAARATQIVQFARKSRPDLHIVARAYDRVHVYELYRAGADDIVRETFDSSIRAGRYVLENMGFTEYEAAKLSQTYFKVDRAAMRDLAELWEPGKPVHDNPAYVARARQLDEDLRTALLDDQDEIGADKAAQ</sequence>
<evidence type="ECO:0000256" key="4">
    <source>
        <dbReference type="ARBA" id="ARBA00022538"/>
    </source>
</evidence>
<protein>
    <submittedName>
        <fullName evidence="12">Kef-type potassium/proton antiporter, CPA2 family</fullName>
    </submittedName>
</protein>
<evidence type="ECO:0000256" key="3">
    <source>
        <dbReference type="ARBA" id="ARBA00022449"/>
    </source>
</evidence>
<accession>A0A1H8F7C7</accession>
<dbReference type="GO" id="GO:0015297">
    <property type="term" value="F:antiporter activity"/>
    <property type="evidence" value="ECO:0007669"/>
    <property type="project" value="UniProtKB-KW"/>
</dbReference>
<evidence type="ECO:0000256" key="2">
    <source>
        <dbReference type="ARBA" id="ARBA00022448"/>
    </source>
</evidence>
<evidence type="ECO:0000256" key="1">
    <source>
        <dbReference type="ARBA" id="ARBA00004127"/>
    </source>
</evidence>
<comment type="subcellular location">
    <subcellularLocation>
        <location evidence="1">Endomembrane system</location>
        <topology evidence="1">Multi-pass membrane protein</topology>
    </subcellularLocation>
</comment>
<dbReference type="EMBL" id="FOCE01000004">
    <property type="protein sequence ID" value="SEN27396.1"/>
    <property type="molecule type" value="Genomic_DNA"/>
</dbReference>
<dbReference type="RefSeq" id="WP_091300447.1">
    <property type="nucleotide sequence ID" value="NZ_FOCE01000004.1"/>
</dbReference>
<keyword evidence="13" id="KW-1185">Reference proteome</keyword>
<feature type="transmembrane region" description="Helical" evidence="10">
    <location>
        <begin position="113"/>
        <end position="134"/>
    </location>
</feature>
<dbReference type="InterPro" id="IPR006153">
    <property type="entry name" value="Cation/H_exchanger_TM"/>
</dbReference>
<reference evidence="12 13" key="1">
    <citation type="submission" date="2016-10" db="EMBL/GenBank/DDBJ databases">
        <authorList>
            <person name="de Groot N.N."/>
        </authorList>
    </citation>
    <scope>NUCLEOTIDE SEQUENCE [LARGE SCALE GENOMIC DNA]</scope>
    <source>
        <strain evidence="12 13">DSM 3857</strain>
    </source>
</reference>
<dbReference type="InterPro" id="IPR036291">
    <property type="entry name" value="NAD(P)-bd_dom_sf"/>
</dbReference>
<dbReference type="GO" id="GO:0005886">
    <property type="term" value="C:plasma membrane"/>
    <property type="evidence" value="ECO:0007669"/>
    <property type="project" value="TreeGrafter"/>
</dbReference>
<dbReference type="GO" id="GO:0012505">
    <property type="term" value="C:endomembrane system"/>
    <property type="evidence" value="ECO:0007669"/>
    <property type="project" value="UniProtKB-SubCell"/>
</dbReference>
<feature type="transmembrane region" description="Helical" evidence="10">
    <location>
        <begin position="195"/>
        <end position="216"/>
    </location>
</feature>
<keyword evidence="6" id="KW-0630">Potassium</keyword>
<proteinExistence type="predicted"/>
<keyword evidence="3" id="KW-0050">Antiport</keyword>
<organism evidence="12 13">
    <name type="scientific">Gemmobacter aquatilis</name>
    <dbReference type="NCBI Taxonomy" id="933059"/>
    <lineage>
        <taxon>Bacteria</taxon>
        <taxon>Pseudomonadati</taxon>
        <taxon>Pseudomonadota</taxon>
        <taxon>Alphaproteobacteria</taxon>
        <taxon>Rhodobacterales</taxon>
        <taxon>Paracoccaceae</taxon>
        <taxon>Gemmobacter</taxon>
    </lineage>
</organism>
<keyword evidence="4" id="KW-0633">Potassium transport</keyword>
<name>A0A1H8F7C7_9RHOB</name>
<evidence type="ECO:0000256" key="8">
    <source>
        <dbReference type="ARBA" id="ARBA00023065"/>
    </source>
</evidence>
<dbReference type="Pfam" id="PF00999">
    <property type="entry name" value="Na_H_Exchanger"/>
    <property type="match status" value="1"/>
</dbReference>
<evidence type="ECO:0000256" key="5">
    <source>
        <dbReference type="ARBA" id="ARBA00022692"/>
    </source>
</evidence>
<feature type="transmembrane region" description="Helical" evidence="10">
    <location>
        <begin position="6"/>
        <end position="23"/>
    </location>
</feature>
<feature type="transmembrane region" description="Helical" evidence="10">
    <location>
        <begin position="30"/>
        <end position="48"/>
    </location>
</feature>
<dbReference type="AlphaFoldDB" id="A0A1H8F7C7"/>
<feature type="transmembrane region" description="Helical" evidence="10">
    <location>
        <begin position="309"/>
        <end position="328"/>
    </location>
</feature>
<feature type="transmembrane region" description="Helical" evidence="10">
    <location>
        <begin position="85"/>
        <end position="107"/>
    </location>
</feature>
<dbReference type="STRING" id="933059.SAMN04488103_10477"/>
<evidence type="ECO:0000256" key="7">
    <source>
        <dbReference type="ARBA" id="ARBA00022989"/>
    </source>
</evidence>
<evidence type="ECO:0000259" key="11">
    <source>
        <dbReference type="PROSITE" id="PS51201"/>
    </source>
</evidence>
<dbReference type="InterPro" id="IPR038770">
    <property type="entry name" value="Na+/solute_symporter_sf"/>
</dbReference>
<dbReference type="Pfam" id="PF02254">
    <property type="entry name" value="TrkA_N"/>
    <property type="match status" value="1"/>
</dbReference>
<feature type="transmembrane region" description="Helical" evidence="10">
    <location>
        <begin position="340"/>
        <end position="361"/>
    </location>
</feature>
<evidence type="ECO:0000256" key="10">
    <source>
        <dbReference type="SAM" id="Phobius"/>
    </source>
</evidence>
<dbReference type="Proteomes" id="UP000198761">
    <property type="component" value="Unassembled WGS sequence"/>
</dbReference>
<keyword evidence="9 10" id="KW-0472">Membrane</keyword>
<feature type="transmembrane region" description="Helical" evidence="10">
    <location>
        <begin position="228"/>
        <end position="249"/>
    </location>
</feature>
<evidence type="ECO:0000313" key="12">
    <source>
        <dbReference type="EMBL" id="SEN27396.1"/>
    </source>
</evidence>
<keyword evidence="5 10" id="KW-0812">Transmembrane</keyword>
<dbReference type="OrthoDB" id="9781411at2"/>
<evidence type="ECO:0000256" key="9">
    <source>
        <dbReference type="ARBA" id="ARBA00023136"/>
    </source>
</evidence>
<dbReference type="Gene3D" id="3.40.50.720">
    <property type="entry name" value="NAD(P)-binding Rossmann-like Domain"/>
    <property type="match status" value="1"/>
</dbReference>
<dbReference type="Gene3D" id="1.20.1530.20">
    <property type="match status" value="1"/>
</dbReference>
<dbReference type="GO" id="GO:1902600">
    <property type="term" value="P:proton transmembrane transport"/>
    <property type="evidence" value="ECO:0007669"/>
    <property type="project" value="InterPro"/>
</dbReference>
<keyword evidence="2" id="KW-0813">Transport</keyword>
<dbReference type="PANTHER" id="PTHR46157:SF4">
    <property type="entry name" value="K(+) EFFLUX ANTIPORTER 3, CHLOROPLASTIC"/>
    <property type="match status" value="1"/>
</dbReference>
<dbReference type="PROSITE" id="PS51201">
    <property type="entry name" value="RCK_N"/>
    <property type="match status" value="1"/>
</dbReference>
<feature type="transmembrane region" description="Helical" evidence="10">
    <location>
        <begin position="373"/>
        <end position="391"/>
    </location>
</feature>
<keyword evidence="7 10" id="KW-1133">Transmembrane helix</keyword>
<feature type="domain" description="RCK N-terminal" evidence="11">
    <location>
        <begin position="413"/>
        <end position="530"/>
    </location>
</feature>
<gene>
    <name evidence="12" type="ORF">SAMN04488103_10477</name>
</gene>
<evidence type="ECO:0000256" key="6">
    <source>
        <dbReference type="ARBA" id="ARBA00022958"/>
    </source>
</evidence>
<dbReference type="InterPro" id="IPR003148">
    <property type="entry name" value="RCK_N"/>
</dbReference>
<dbReference type="GO" id="GO:0006813">
    <property type="term" value="P:potassium ion transport"/>
    <property type="evidence" value="ECO:0007669"/>
    <property type="project" value="UniProtKB-KW"/>
</dbReference>
<dbReference type="SUPFAM" id="SSF51735">
    <property type="entry name" value="NAD(P)-binding Rossmann-fold domains"/>
    <property type="match status" value="1"/>
</dbReference>
<evidence type="ECO:0000313" key="13">
    <source>
        <dbReference type="Proteomes" id="UP000198761"/>
    </source>
</evidence>
<feature type="transmembrane region" description="Helical" evidence="10">
    <location>
        <begin position="146"/>
        <end position="169"/>
    </location>
</feature>
<dbReference type="PANTHER" id="PTHR46157">
    <property type="entry name" value="K(+) EFFLUX ANTIPORTER 3, CHLOROPLASTIC"/>
    <property type="match status" value="1"/>
</dbReference>
<dbReference type="FunFam" id="3.40.50.720:FF:000036">
    <property type="entry name" value="Glutathione-regulated potassium-efflux system protein KefB"/>
    <property type="match status" value="1"/>
</dbReference>